<sequence length="52" mass="6019">MSPALLGRWQRSALEQAVPSSTEREEIQRLRAELKRVEIEREAVTIFAQPQL</sequence>
<dbReference type="EMBL" id="JACSCY010000001">
    <property type="protein sequence ID" value="MBC6609410.1"/>
    <property type="molecule type" value="Genomic_DNA"/>
</dbReference>
<proteinExistence type="predicted"/>
<keyword evidence="2" id="KW-1185">Reference proteome</keyword>
<dbReference type="Proteomes" id="UP000622017">
    <property type="component" value="Unassembled WGS sequence"/>
</dbReference>
<reference evidence="1 2" key="1">
    <citation type="submission" date="2020-08" db="EMBL/GenBank/DDBJ databases">
        <title>Hymenobacter sp.</title>
        <authorList>
            <person name="Kim M.K."/>
        </authorList>
    </citation>
    <scope>NUCLEOTIDE SEQUENCE [LARGE SCALE GENOMIC DNA]</scope>
    <source>
        <strain evidence="1 2">BT507</strain>
    </source>
</reference>
<name>A0ABR7MEA6_9BACT</name>
<comment type="caution">
    <text evidence="1">The sequence shown here is derived from an EMBL/GenBank/DDBJ whole genome shotgun (WGS) entry which is preliminary data.</text>
</comment>
<accession>A0ABR7MEA6</accession>
<evidence type="ECO:0008006" key="3">
    <source>
        <dbReference type="Google" id="ProtNLM"/>
    </source>
</evidence>
<organism evidence="1 2">
    <name type="scientific">Hymenobacter citatus</name>
    <dbReference type="NCBI Taxonomy" id="2763506"/>
    <lineage>
        <taxon>Bacteria</taxon>
        <taxon>Pseudomonadati</taxon>
        <taxon>Bacteroidota</taxon>
        <taxon>Cytophagia</taxon>
        <taxon>Cytophagales</taxon>
        <taxon>Hymenobacteraceae</taxon>
        <taxon>Hymenobacter</taxon>
    </lineage>
</organism>
<evidence type="ECO:0000313" key="1">
    <source>
        <dbReference type="EMBL" id="MBC6609410.1"/>
    </source>
</evidence>
<protein>
    <recommendedName>
        <fullName evidence="3">Transposase</fullName>
    </recommendedName>
</protein>
<gene>
    <name evidence="1" type="ORF">H8B15_00645</name>
</gene>
<evidence type="ECO:0000313" key="2">
    <source>
        <dbReference type="Proteomes" id="UP000622017"/>
    </source>
</evidence>